<name>A0A9N9HJB0_9GLOM</name>
<organism evidence="1 2">
    <name type="scientific">Dentiscutata erythropus</name>
    <dbReference type="NCBI Taxonomy" id="1348616"/>
    <lineage>
        <taxon>Eukaryota</taxon>
        <taxon>Fungi</taxon>
        <taxon>Fungi incertae sedis</taxon>
        <taxon>Mucoromycota</taxon>
        <taxon>Glomeromycotina</taxon>
        <taxon>Glomeromycetes</taxon>
        <taxon>Diversisporales</taxon>
        <taxon>Gigasporaceae</taxon>
        <taxon>Dentiscutata</taxon>
    </lineage>
</organism>
<accession>A0A9N9HJB0</accession>
<proteinExistence type="predicted"/>
<dbReference type="Proteomes" id="UP000789405">
    <property type="component" value="Unassembled WGS sequence"/>
</dbReference>
<evidence type="ECO:0000313" key="1">
    <source>
        <dbReference type="EMBL" id="CAG8680188.1"/>
    </source>
</evidence>
<sequence length="122" mass="14139">KTSTSINSISNPWNNAINSINESESSTNELDKYNCDMELSFNNCEDLIYSRNIELEEDKKMFESLINIIADNIQNDNFYNTYKRLRQTLIKETKACQEALTAQTQQKTWNPPCNSKLAFLLN</sequence>
<dbReference type="EMBL" id="CAJVPY010007416">
    <property type="protein sequence ID" value="CAG8680188.1"/>
    <property type="molecule type" value="Genomic_DNA"/>
</dbReference>
<reference evidence="1" key="1">
    <citation type="submission" date="2021-06" db="EMBL/GenBank/DDBJ databases">
        <authorList>
            <person name="Kallberg Y."/>
            <person name="Tangrot J."/>
            <person name="Rosling A."/>
        </authorList>
    </citation>
    <scope>NUCLEOTIDE SEQUENCE</scope>
    <source>
        <strain evidence="1">MA453B</strain>
    </source>
</reference>
<comment type="caution">
    <text evidence="1">The sequence shown here is derived from an EMBL/GenBank/DDBJ whole genome shotgun (WGS) entry which is preliminary data.</text>
</comment>
<evidence type="ECO:0000313" key="2">
    <source>
        <dbReference type="Proteomes" id="UP000789405"/>
    </source>
</evidence>
<dbReference type="AlphaFoldDB" id="A0A9N9HJB0"/>
<feature type="non-terminal residue" evidence="1">
    <location>
        <position position="1"/>
    </location>
</feature>
<keyword evidence="2" id="KW-1185">Reference proteome</keyword>
<protein>
    <submittedName>
        <fullName evidence="1">28647_t:CDS:1</fullName>
    </submittedName>
</protein>
<gene>
    <name evidence="1" type="ORF">DERYTH_LOCUS11756</name>
</gene>
<dbReference type="OrthoDB" id="2414316at2759"/>